<dbReference type="GO" id="GO:0004014">
    <property type="term" value="F:adenosylmethionine decarboxylase activity"/>
    <property type="evidence" value="ECO:0007669"/>
    <property type="project" value="UniProtKB-EC"/>
</dbReference>
<evidence type="ECO:0000313" key="10">
    <source>
        <dbReference type="EMBL" id="SMX30112.1"/>
    </source>
</evidence>
<dbReference type="PANTHER" id="PTHR33866:SF2">
    <property type="entry name" value="S-ADENOSYLMETHIONINE DECARBOXYLASE PROENZYME"/>
    <property type="match status" value="1"/>
</dbReference>
<evidence type="ECO:0000256" key="1">
    <source>
        <dbReference type="ARBA" id="ARBA00001928"/>
    </source>
</evidence>
<evidence type="ECO:0000256" key="8">
    <source>
        <dbReference type="ARBA" id="ARBA00023270"/>
    </source>
</evidence>
<dbReference type="Pfam" id="PF02675">
    <property type="entry name" value="AdoMet_dc"/>
    <property type="match status" value="1"/>
</dbReference>
<keyword evidence="7 10" id="KW-0456">Lyase</keyword>
<dbReference type="Gene3D" id="3.60.90.10">
    <property type="entry name" value="S-adenosylmethionine decarboxylase"/>
    <property type="match status" value="1"/>
</dbReference>
<evidence type="ECO:0000256" key="9">
    <source>
        <dbReference type="ARBA" id="ARBA00023317"/>
    </source>
</evidence>
<dbReference type="NCBIfam" id="TIGR03330">
    <property type="entry name" value="SAM_DCase_Bsu"/>
    <property type="match status" value="1"/>
</dbReference>
<dbReference type="InterPro" id="IPR003826">
    <property type="entry name" value="AdoMetDC_fam_prok"/>
</dbReference>
<keyword evidence="6" id="KW-0865">Zymogen</keyword>
<evidence type="ECO:0000256" key="6">
    <source>
        <dbReference type="ARBA" id="ARBA00023145"/>
    </source>
</evidence>
<dbReference type="SUPFAM" id="SSF56276">
    <property type="entry name" value="S-adenosylmethionine decarboxylase"/>
    <property type="match status" value="1"/>
</dbReference>
<dbReference type="EMBL" id="FXXP01000003">
    <property type="protein sequence ID" value="SMX30112.1"/>
    <property type="molecule type" value="Genomic_DNA"/>
</dbReference>
<dbReference type="Proteomes" id="UP000225972">
    <property type="component" value="Unassembled WGS sequence"/>
</dbReference>
<keyword evidence="2" id="KW-0210">Decarboxylase</keyword>
<dbReference type="InterPro" id="IPR016067">
    <property type="entry name" value="S-AdoMet_deCO2ase_core"/>
</dbReference>
<name>A0A238JJL9_9RHOB</name>
<dbReference type="InterPro" id="IPR017716">
    <property type="entry name" value="S-AdoMet_deCOase_pro-enz"/>
</dbReference>
<keyword evidence="4" id="KW-0745">Spermidine biosynthesis</keyword>
<evidence type="ECO:0000256" key="7">
    <source>
        <dbReference type="ARBA" id="ARBA00023239"/>
    </source>
</evidence>
<dbReference type="PANTHER" id="PTHR33866">
    <property type="entry name" value="S-ADENOSYLMETHIONINE DECARBOXYLASE PROENZYME"/>
    <property type="match status" value="1"/>
</dbReference>
<protein>
    <submittedName>
        <fullName evidence="10">S-adenosylmethionine decarboxylase proenzyme</fullName>
        <ecNumber evidence="10">4.1.1.50</ecNumber>
    </submittedName>
</protein>
<dbReference type="OrthoDB" id="9793120at2"/>
<keyword evidence="5" id="KW-0620">Polyamine biosynthesis</keyword>
<proteinExistence type="predicted"/>
<organism evidence="10 11">
    <name type="scientific">Pelagimonas phthalicica</name>
    <dbReference type="NCBI Taxonomy" id="1037362"/>
    <lineage>
        <taxon>Bacteria</taxon>
        <taxon>Pseudomonadati</taxon>
        <taxon>Pseudomonadota</taxon>
        <taxon>Alphaproteobacteria</taxon>
        <taxon>Rhodobacterales</taxon>
        <taxon>Roseobacteraceae</taxon>
        <taxon>Pelagimonas</taxon>
    </lineage>
</organism>
<sequence>MTQFDPQIALGQHVIADFCGADHLVDPIPAKAIFAQAAKAAGAELLEIKLHDFGDRAGFTGVALLAESHISVHTWPEHAYAAIDIFMCGDCDPMRSLDVLRAYFTPAEEKLQILSRGFVMPPVLKA</sequence>
<evidence type="ECO:0000256" key="3">
    <source>
        <dbReference type="ARBA" id="ARBA00022813"/>
    </source>
</evidence>
<keyword evidence="11" id="KW-1185">Reference proteome</keyword>
<keyword evidence="3" id="KW-0068">Autocatalytic cleavage</keyword>
<evidence type="ECO:0000256" key="2">
    <source>
        <dbReference type="ARBA" id="ARBA00022793"/>
    </source>
</evidence>
<evidence type="ECO:0000313" key="11">
    <source>
        <dbReference type="Proteomes" id="UP000225972"/>
    </source>
</evidence>
<keyword evidence="9" id="KW-0670">Pyruvate</keyword>
<evidence type="ECO:0000256" key="5">
    <source>
        <dbReference type="ARBA" id="ARBA00023115"/>
    </source>
</evidence>
<reference evidence="11" key="1">
    <citation type="submission" date="2017-05" db="EMBL/GenBank/DDBJ databases">
        <authorList>
            <person name="Rodrigo-Torres L."/>
            <person name="Arahal R. D."/>
            <person name="Lucena T."/>
        </authorList>
    </citation>
    <scope>NUCLEOTIDE SEQUENCE [LARGE SCALE GENOMIC DNA]</scope>
    <source>
        <strain evidence="11">CECT 8649</strain>
    </source>
</reference>
<comment type="cofactor">
    <cofactor evidence="1">
        <name>pyruvate</name>
        <dbReference type="ChEBI" id="CHEBI:15361"/>
    </cofactor>
</comment>
<dbReference type="GO" id="GO:0005829">
    <property type="term" value="C:cytosol"/>
    <property type="evidence" value="ECO:0007669"/>
    <property type="project" value="TreeGrafter"/>
</dbReference>
<dbReference type="AlphaFoldDB" id="A0A238JJL9"/>
<gene>
    <name evidence="10" type="primary">speH_2</name>
    <name evidence="10" type="ORF">TRP8649_04252</name>
</gene>
<dbReference type="GO" id="GO:0008295">
    <property type="term" value="P:spermidine biosynthetic process"/>
    <property type="evidence" value="ECO:0007669"/>
    <property type="project" value="UniProtKB-KW"/>
</dbReference>
<dbReference type="RefSeq" id="WP_099248882.1">
    <property type="nucleotide sequence ID" value="NZ_FXXP01000003.1"/>
</dbReference>
<accession>A0A238JJL9</accession>
<keyword evidence="8" id="KW-0704">Schiff base</keyword>
<dbReference type="EC" id="4.1.1.50" evidence="10"/>
<evidence type="ECO:0000256" key="4">
    <source>
        <dbReference type="ARBA" id="ARBA00023066"/>
    </source>
</evidence>